<dbReference type="RefSeq" id="WP_140007810.1">
    <property type="nucleotide sequence ID" value="NZ_JBHMDG010000012.1"/>
</dbReference>
<reference evidence="1 2" key="1">
    <citation type="submission" date="2024-09" db="EMBL/GenBank/DDBJ databases">
        <authorList>
            <person name="Sun Q."/>
            <person name="Mori K."/>
        </authorList>
    </citation>
    <scope>NUCLEOTIDE SEQUENCE [LARGE SCALE GENOMIC DNA]</scope>
    <source>
        <strain evidence="1 2">JCM 9626</strain>
    </source>
</reference>
<accession>A0ABV5KA29</accession>
<protein>
    <submittedName>
        <fullName evidence="1">Uncharacterized protein</fullName>
    </submittedName>
</protein>
<sequence length="127" mass="14486">MAVDESERRHDMYDALLGPHDQRVQRGGWVYYIRAVKWEQDFTARGVQPGGELLVDALRLVTRALRRARSGRRPWVIGVVRIGDVSTWNDRTPRVVCRETLGRGHAPQTRIAELVVRAQNGEYAPTP</sequence>
<gene>
    <name evidence="1" type="ORF">ACFFRI_11065</name>
</gene>
<organism evidence="1 2">
    <name type="scientific">Nocardioides plantarum</name>
    <dbReference type="NCBI Taxonomy" id="29299"/>
    <lineage>
        <taxon>Bacteria</taxon>
        <taxon>Bacillati</taxon>
        <taxon>Actinomycetota</taxon>
        <taxon>Actinomycetes</taxon>
        <taxon>Propionibacteriales</taxon>
        <taxon>Nocardioidaceae</taxon>
        <taxon>Nocardioides</taxon>
    </lineage>
</organism>
<keyword evidence="2" id="KW-1185">Reference proteome</keyword>
<proteinExistence type="predicted"/>
<dbReference type="EMBL" id="JBHMDG010000012">
    <property type="protein sequence ID" value="MFB9313582.1"/>
    <property type="molecule type" value="Genomic_DNA"/>
</dbReference>
<dbReference type="Proteomes" id="UP001589750">
    <property type="component" value="Unassembled WGS sequence"/>
</dbReference>
<comment type="caution">
    <text evidence="1">The sequence shown here is derived from an EMBL/GenBank/DDBJ whole genome shotgun (WGS) entry which is preliminary data.</text>
</comment>
<evidence type="ECO:0000313" key="2">
    <source>
        <dbReference type="Proteomes" id="UP001589750"/>
    </source>
</evidence>
<name>A0ABV5KA29_9ACTN</name>
<evidence type="ECO:0000313" key="1">
    <source>
        <dbReference type="EMBL" id="MFB9313582.1"/>
    </source>
</evidence>